<dbReference type="Proteomes" id="UP000024404">
    <property type="component" value="Unassembled WGS sequence"/>
</dbReference>
<sequence length="162" mass="18129">MNDLSSTAPRKGIFANILLTVSWRRVKPSKKQVQMIMPVPDMFCQKSIQIVAEKIATSSHILGISKNGSIIARRVYKQLCMYTLPSIQCIKSSVISYALKVLTGNIKKVKSSSSFLMGKKDRPRLPAQIVPGIDDDAFGTIFCIVYPFRCISLHFTIATFQR</sequence>
<evidence type="ECO:0000313" key="1">
    <source>
        <dbReference type="EnsemblMetazoa" id="OVOC9704.1"/>
    </source>
</evidence>
<proteinExistence type="predicted"/>
<protein>
    <submittedName>
        <fullName evidence="1">Uncharacterized protein</fullName>
    </submittedName>
</protein>
<keyword evidence="2" id="KW-1185">Reference proteome</keyword>
<dbReference type="EnsemblMetazoa" id="OVOC9704.1">
    <property type="protein sequence ID" value="OVOC9704.1"/>
    <property type="gene ID" value="WBGene00246513"/>
</dbReference>
<dbReference type="EMBL" id="CMVM020000291">
    <property type="status" value="NOT_ANNOTATED_CDS"/>
    <property type="molecule type" value="Genomic_DNA"/>
</dbReference>
<reference evidence="1" key="2">
    <citation type="submission" date="2022-06" db="UniProtKB">
        <authorList>
            <consortium name="EnsemblMetazoa"/>
        </authorList>
    </citation>
    <scope>IDENTIFICATION</scope>
</reference>
<name>A0A8R1U401_ONCVO</name>
<reference evidence="2" key="1">
    <citation type="submission" date="2013-10" db="EMBL/GenBank/DDBJ databases">
        <title>Genome sequencing of Onchocerca volvulus.</title>
        <authorList>
            <person name="Cotton J."/>
            <person name="Tsai J."/>
            <person name="Stanley E."/>
            <person name="Tracey A."/>
            <person name="Holroyd N."/>
            <person name="Lustigman S."/>
            <person name="Berriman M."/>
        </authorList>
    </citation>
    <scope>NUCLEOTIDE SEQUENCE</scope>
</reference>
<evidence type="ECO:0000313" key="2">
    <source>
        <dbReference type="Proteomes" id="UP000024404"/>
    </source>
</evidence>
<organism evidence="1 2">
    <name type="scientific">Onchocerca volvulus</name>
    <dbReference type="NCBI Taxonomy" id="6282"/>
    <lineage>
        <taxon>Eukaryota</taxon>
        <taxon>Metazoa</taxon>
        <taxon>Ecdysozoa</taxon>
        <taxon>Nematoda</taxon>
        <taxon>Chromadorea</taxon>
        <taxon>Rhabditida</taxon>
        <taxon>Spirurina</taxon>
        <taxon>Spiruromorpha</taxon>
        <taxon>Filarioidea</taxon>
        <taxon>Onchocercidae</taxon>
        <taxon>Onchocerca</taxon>
    </lineage>
</organism>
<dbReference type="AlphaFoldDB" id="A0A8R1U401"/>
<accession>A0A8R1U401</accession>